<dbReference type="GO" id="GO:0015254">
    <property type="term" value="F:glycerol channel activity"/>
    <property type="evidence" value="ECO:0007669"/>
    <property type="project" value="TreeGrafter"/>
</dbReference>
<evidence type="ECO:0000313" key="9">
    <source>
        <dbReference type="EMBL" id="GEK29488.1"/>
    </source>
</evidence>
<dbReference type="EMBL" id="JQCB01000003">
    <property type="protein sequence ID" value="KRN96583.1"/>
    <property type="molecule type" value="Genomic_DNA"/>
</dbReference>
<keyword evidence="5 8" id="KW-1133">Transmembrane helix</keyword>
<keyword evidence="6 8" id="KW-0472">Membrane</keyword>
<feature type="transmembrane region" description="Helical" evidence="8">
    <location>
        <begin position="167"/>
        <end position="187"/>
    </location>
</feature>
<reference evidence="9 12" key="2">
    <citation type="submission" date="2019-07" db="EMBL/GenBank/DDBJ databases">
        <title>Whole genome shotgun sequence of Lactobacillus siliginis NBRC 101315.</title>
        <authorList>
            <person name="Hosoyama A."/>
            <person name="Uohara A."/>
            <person name="Ohji S."/>
            <person name="Ichikawa N."/>
        </authorList>
    </citation>
    <scope>NUCLEOTIDE SEQUENCE [LARGE SCALE GENOMIC DNA]</scope>
    <source>
        <strain evidence="9 12">NBRC 101315</strain>
    </source>
</reference>
<comment type="caution">
    <text evidence="10">The sequence shown here is derived from an EMBL/GenBank/DDBJ whole genome shotgun (WGS) entry which is preliminary data.</text>
</comment>
<feature type="transmembrane region" description="Helical" evidence="8">
    <location>
        <begin position="209"/>
        <end position="231"/>
    </location>
</feature>
<keyword evidence="11" id="KW-1185">Reference proteome</keyword>
<reference evidence="10 11" key="1">
    <citation type="journal article" date="2015" name="Genome Announc.">
        <title>Expanding the biotechnology potential of lactobacilli through comparative genomics of 213 strains and associated genera.</title>
        <authorList>
            <person name="Sun Z."/>
            <person name="Harris H.M."/>
            <person name="McCann A."/>
            <person name="Guo C."/>
            <person name="Argimon S."/>
            <person name="Zhang W."/>
            <person name="Yang X."/>
            <person name="Jeffery I.B."/>
            <person name="Cooney J.C."/>
            <person name="Kagawa T.F."/>
            <person name="Liu W."/>
            <person name="Song Y."/>
            <person name="Salvetti E."/>
            <person name="Wrobel A."/>
            <person name="Rasinkangas P."/>
            <person name="Parkhill J."/>
            <person name="Rea M.C."/>
            <person name="O'Sullivan O."/>
            <person name="Ritari J."/>
            <person name="Douillard F.P."/>
            <person name="Paul Ross R."/>
            <person name="Yang R."/>
            <person name="Briner A.E."/>
            <person name="Felis G.E."/>
            <person name="de Vos W.M."/>
            <person name="Barrangou R."/>
            <person name="Klaenhammer T.R."/>
            <person name="Caufield P.W."/>
            <person name="Cui Y."/>
            <person name="Zhang H."/>
            <person name="O'Toole P.W."/>
        </authorList>
    </citation>
    <scope>NUCLEOTIDE SEQUENCE [LARGE SCALE GENOMIC DNA]</scope>
    <source>
        <strain evidence="10 11">DSM 22696</strain>
    </source>
</reference>
<evidence type="ECO:0000256" key="7">
    <source>
        <dbReference type="RuleBase" id="RU000477"/>
    </source>
</evidence>
<keyword evidence="4 7" id="KW-0812">Transmembrane</keyword>
<dbReference type="RefSeq" id="WP_057809161.1">
    <property type="nucleotide sequence ID" value="NZ_BJUD01000061.1"/>
</dbReference>
<evidence type="ECO:0000313" key="11">
    <source>
        <dbReference type="Proteomes" id="UP000051139"/>
    </source>
</evidence>
<feature type="transmembrane region" description="Helical" evidence="8">
    <location>
        <begin position="80"/>
        <end position="102"/>
    </location>
</feature>
<evidence type="ECO:0000256" key="2">
    <source>
        <dbReference type="ARBA" id="ARBA00006175"/>
    </source>
</evidence>
<evidence type="ECO:0000256" key="4">
    <source>
        <dbReference type="ARBA" id="ARBA00022692"/>
    </source>
</evidence>
<dbReference type="InterPro" id="IPR053481">
    <property type="entry name" value="MIP/AQP_LacticAcid_Trans"/>
</dbReference>
<evidence type="ECO:0000313" key="10">
    <source>
        <dbReference type="EMBL" id="KRN96583.1"/>
    </source>
</evidence>
<evidence type="ECO:0000256" key="1">
    <source>
        <dbReference type="ARBA" id="ARBA00004141"/>
    </source>
</evidence>
<comment type="similarity">
    <text evidence="2 7">Belongs to the MIP/aquaporin (TC 1.A.8) family.</text>
</comment>
<dbReference type="STRING" id="348151.IV55_GL001102"/>
<dbReference type="InterPro" id="IPR000425">
    <property type="entry name" value="MIP"/>
</dbReference>
<dbReference type="EMBL" id="BJUD01000061">
    <property type="protein sequence ID" value="GEK29488.1"/>
    <property type="molecule type" value="Genomic_DNA"/>
</dbReference>
<name>A0A0R2LD96_9LACO</name>
<dbReference type="PANTHER" id="PTHR43829:SF9">
    <property type="entry name" value="AQUAPORIN-9"/>
    <property type="match status" value="1"/>
</dbReference>
<dbReference type="PATRIC" id="fig|348151.3.peg.1131"/>
<dbReference type="GO" id="GO:0005886">
    <property type="term" value="C:plasma membrane"/>
    <property type="evidence" value="ECO:0007669"/>
    <property type="project" value="TreeGrafter"/>
</dbReference>
<dbReference type="OrthoDB" id="9807293at2"/>
<organism evidence="10 11">
    <name type="scientific">Furfurilactobacillus siliginis</name>
    <dbReference type="NCBI Taxonomy" id="348151"/>
    <lineage>
        <taxon>Bacteria</taxon>
        <taxon>Bacillati</taxon>
        <taxon>Bacillota</taxon>
        <taxon>Bacilli</taxon>
        <taxon>Lactobacillales</taxon>
        <taxon>Lactobacillaceae</taxon>
        <taxon>Furfurilactobacillus</taxon>
    </lineage>
</organism>
<dbReference type="Proteomes" id="UP000051139">
    <property type="component" value="Unassembled WGS sequence"/>
</dbReference>
<dbReference type="InterPro" id="IPR023271">
    <property type="entry name" value="Aquaporin-like"/>
</dbReference>
<evidence type="ECO:0000256" key="3">
    <source>
        <dbReference type="ARBA" id="ARBA00022448"/>
    </source>
</evidence>
<feature type="transmembrane region" description="Helical" evidence="8">
    <location>
        <begin position="135"/>
        <end position="155"/>
    </location>
</feature>
<dbReference type="InterPro" id="IPR050363">
    <property type="entry name" value="MIP/Aquaporin"/>
</dbReference>
<dbReference type="AlphaFoldDB" id="A0A0R2LD96"/>
<dbReference type="PANTHER" id="PTHR43829">
    <property type="entry name" value="AQUAPORIN OR AQUAGLYCEROPORIN RELATED"/>
    <property type="match status" value="1"/>
</dbReference>
<evidence type="ECO:0000313" key="12">
    <source>
        <dbReference type="Proteomes" id="UP000321429"/>
    </source>
</evidence>
<dbReference type="Gene3D" id="1.20.1080.10">
    <property type="entry name" value="Glycerol uptake facilitator protein"/>
    <property type="match status" value="1"/>
</dbReference>
<proteinExistence type="inferred from homology"/>
<evidence type="ECO:0000256" key="5">
    <source>
        <dbReference type="ARBA" id="ARBA00022989"/>
    </source>
</evidence>
<dbReference type="PRINTS" id="PR00783">
    <property type="entry name" value="MINTRINSICP"/>
</dbReference>
<dbReference type="Proteomes" id="UP000321429">
    <property type="component" value="Unassembled WGS sequence"/>
</dbReference>
<sequence>MGHQLLAEFMGTALMILFGVGVHCDTVLNKTKYNGSGHLFAISTWGFGISVALFIFGNVCINPAMVLAQCMLGNIPWIRFIPYTLAELFGGTVGAIIVWVMYKDHFDASVGKIDPVTIRNIFSTSPGVRNLPRNFFSEFVATFVFITGILAIAATKETAGIDIGVGILVWAVGMGLGGTTGFAMNLARDMGPRIAHAILPIKNKADNDWQYGLLVPGIAPFFGAAAAALFMKSFWGM</sequence>
<feature type="transmembrane region" description="Helical" evidence="8">
    <location>
        <begin position="40"/>
        <end position="68"/>
    </location>
</feature>
<evidence type="ECO:0000256" key="8">
    <source>
        <dbReference type="SAM" id="Phobius"/>
    </source>
</evidence>
<gene>
    <name evidence="9" type="primary">glpF4</name>
    <name evidence="10" type="ORF">IV55_GL001102</name>
    <name evidence="9" type="ORF">LSI01_17990</name>
</gene>
<protein>
    <submittedName>
        <fullName evidence="10">Glycerol uptake facilitator protein</fullName>
    </submittedName>
</protein>
<dbReference type="Pfam" id="PF00230">
    <property type="entry name" value="MIP"/>
    <property type="match status" value="1"/>
</dbReference>
<accession>A0A0R2LD96</accession>
<evidence type="ECO:0000256" key="6">
    <source>
        <dbReference type="ARBA" id="ARBA00023136"/>
    </source>
</evidence>
<dbReference type="SUPFAM" id="SSF81338">
    <property type="entry name" value="Aquaporin-like"/>
    <property type="match status" value="1"/>
</dbReference>
<comment type="subcellular location">
    <subcellularLocation>
        <location evidence="1">Membrane</location>
        <topology evidence="1">Multi-pass membrane protein</topology>
    </subcellularLocation>
</comment>
<keyword evidence="3 7" id="KW-0813">Transport</keyword>
<dbReference type="NCBIfam" id="NF043012">
    <property type="entry name" value="LacAcidTportLarD"/>
    <property type="match status" value="1"/>
</dbReference>